<dbReference type="Gene3D" id="3.20.20.120">
    <property type="entry name" value="Enolase-like C-terminal domain"/>
    <property type="match status" value="1"/>
</dbReference>
<keyword evidence="2" id="KW-1185">Reference proteome</keyword>
<organism evidence="1 2">
    <name type="scientific">Mycolicibacterium cyprinidarum</name>
    <dbReference type="NCBI Taxonomy" id="2860311"/>
    <lineage>
        <taxon>Bacteria</taxon>
        <taxon>Bacillati</taxon>
        <taxon>Actinomycetota</taxon>
        <taxon>Actinomycetes</taxon>
        <taxon>Mycobacteriales</taxon>
        <taxon>Mycobacteriaceae</taxon>
        <taxon>Mycolicibacterium</taxon>
    </lineage>
</organism>
<dbReference type="InterPro" id="IPR036849">
    <property type="entry name" value="Enolase-like_C_sf"/>
</dbReference>
<dbReference type="EMBL" id="BPRH01000402">
    <property type="protein sequence ID" value="GJF09399.1"/>
    <property type="molecule type" value="Genomic_DNA"/>
</dbReference>
<dbReference type="Gene3D" id="3.30.390.10">
    <property type="entry name" value="Enolase-like, N-terminal domain"/>
    <property type="match status" value="1"/>
</dbReference>
<evidence type="ECO:0000313" key="2">
    <source>
        <dbReference type="Proteomes" id="UP001060504"/>
    </source>
</evidence>
<protein>
    <submittedName>
        <fullName evidence="1">O-succinylbenzoate synthase</fullName>
    </submittedName>
</protein>
<reference evidence="1 2" key="1">
    <citation type="submission" date="2021-08" db="EMBL/GenBank/DDBJ databases">
        <title>Draft genome sequence of Mycolicibacterium sp. NGTWS1702 strain.</title>
        <authorList>
            <person name="Matsumoto M."/>
            <person name="Tang B.C.C."/>
            <person name="Machida Y."/>
            <person name="Matoyama H."/>
            <person name="Kishihara T."/>
            <person name="Sato S."/>
            <person name="Kondo I."/>
            <person name="Sano M."/>
            <person name="Kato G."/>
        </authorList>
    </citation>
    <scope>NUCLEOTIDE SEQUENCE [LARGE SCALE GENOMIC DNA]</scope>
    <source>
        <strain evidence="1 2">NGTWSNA01</strain>
    </source>
</reference>
<evidence type="ECO:0000313" key="1">
    <source>
        <dbReference type="EMBL" id="GJF09399.1"/>
    </source>
</evidence>
<sequence length="274" mass="28537">MVFAIPAADGVREGVLVDGPQGWGEFSPPTDCDDKLAARWLTAAMEPSTVGWPDAVRGRVPVVPIRNCAAVAVDNLKGHTTWSDTLVRCAVDIGNVDDTVAVIGRLSVAAKNLELVELMCDTVDEAAAVRRRIQVPIAVDATLLAGAERPAEIADIAVLRCGPLGGVRRALRRAETLGLPCLVRLTGNTSIGVAADVALAAALPDLPFACSPAAGLPAGDVVAEPRSLLGPHGFLPAAPMPAAPDPTRLAQVRATDPATVRRWRDLLRRAAAAQ</sequence>
<dbReference type="InterPro" id="IPR029017">
    <property type="entry name" value="Enolase-like_N"/>
</dbReference>
<name>A0ABQ4V525_9MYCO</name>
<dbReference type="Pfam" id="PF18374">
    <property type="entry name" value="Enolase_like_N"/>
    <property type="match status" value="1"/>
</dbReference>
<comment type="caution">
    <text evidence="1">The sequence shown here is derived from an EMBL/GenBank/DDBJ whole genome shotgun (WGS) entry which is preliminary data.</text>
</comment>
<dbReference type="Proteomes" id="UP001060504">
    <property type="component" value="Unassembled WGS sequence"/>
</dbReference>
<gene>
    <name evidence="1" type="primary">menC_1</name>
    <name evidence="1" type="ORF">NGTWS1702_03570</name>
</gene>
<dbReference type="SUPFAM" id="SSF51604">
    <property type="entry name" value="Enolase C-terminal domain-like"/>
    <property type="match status" value="1"/>
</dbReference>
<proteinExistence type="predicted"/>
<accession>A0ABQ4V525</accession>